<dbReference type="Proteomes" id="UP000254400">
    <property type="component" value="Unassembled WGS sequence"/>
</dbReference>
<gene>
    <name evidence="1" type="ORF">NCTC10343_03165</name>
</gene>
<name>A0A378XZM4_PAEPO</name>
<accession>A0A378XZM4</accession>
<dbReference type="RefSeq" id="WP_019687687.1">
    <property type="nucleotide sequence ID" value="NZ_CP036496.1"/>
</dbReference>
<evidence type="ECO:0000313" key="1">
    <source>
        <dbReference type="EMBL" id="SUA70294.1"/>
    </source>
</evidence>
<protein>
    <submittedName>
        <fullName evidence="1">Uncharacterized protein</fullName>
    </submittedName>
</protein>
<dbReference type="EMBL" id="UGSC01000001">
    <property type="protein sequence ID" value="SUA70294.1"/>
    <property type="molecule type" value="Genomic_DNA"/>
</dbReference>
<evidence type="ECO:0000313" key="2">
    <source>
        <dbReference type="Proteomes" id="UP000254400"/>
    </source>
</evidence>
<reference evidence="1 2" key="1">
    <citation type="submission" date="2018-06" db="EMBL/GenBank/DDBJ databases">
        <authorList>
            <consortium name="Pathogen Informatics"/>
            <person name="Doyle S."/>
        </authorList>
    </citation>
    <scope>NUCLEOTIDE SEQUENCE [LARGE SCALE GENOMIC DNA]</scope>
    <source>
        <strain evidence="1 2">NCTC10343</strain>
    </source>
</reference>
<proteinExistence type="predicted"/>
<dbReference type="GeneID" id="93346518"/>
<dbReference type="AlphaFoldDB" id="A0A378XZM4"/>
<sequence>MNINEKRRKNYEDVKSRLSEMEHEEFMEIIDKVFRLIEAQDKNPKNDDFEYFFELRENIELYELLLLELSKRKNQAIANYQDYL</sequence>
<organism evidence="1 2">
    <name type="scientific">Paenibacillus polymyxa</name>
    <name type="common">Bacillus polymyxa</name>
    <dbReference type="NCBI Taxonomy" id="1406"/>
    <lineage>
        <taxon>Bacteria</taxon>
        <taxon>Bacillati</taxon>
        <taxon>Bacillota</taxon>
        <taxon>Bacilli</taxon>
        <taxon>Bacillales</taxon>
        <taxon>Paenibacillaceae</taxon>
        <taxon>Paenibacillus</taxon>
    </lineage>
</organism>